<proteinExistence type="predicted"/>
<evidence type="ECO:0000313" key="1">
    <source>
        <dbReference type="EMBL" id="DAZ90820.1"/>
    </source>
</evidence>
<reference evidence="1" key="1">
    <citation type="journal article" date="2022" name="bioRxiv">
        <title>Unlocking the hidden genetic diversity of varicosaviruses, the neglected plant rhabdoviruses.</title>
        <authorList>
            <person name="Bejerman N."/>
            <person name="Dietzgen R.G."/>
            <person name="Debat H."/>
        </authorList>
    </citation>
    <scope>NUCLEOTIDE SEQUENCE</scope>
</reference>
<name>A0A9N6YIY2_9RHAB</name>
<sequence>MSMKTGSDHAMFSAAMMDPEDKVSGSVFDPYAPSIIPSEKIDFAMKWSLKSKGNDNTFDFGKIPVGQAITNKFKGVQTLNSVEIHVVWKSHVPPTEGQDNVSISLLFTPYAGYENKQQVTHTHPTHLHMHHIFYPRNSCNIVGMAKLPWAIDIHVEGENYVPDYVVADVYVRLMGYAKPVASYPEDKDSELISIVPMSIPIEGIRLSKPRRVGDKWKAGSVKRGTSSEVNAKKMIVLQQMGVDLEGATMMNIMDQLLKAIPRNVLTVRPDSNAVAAANQEVNKILKTHARNYME</sequence>
<organism evidence="1">
    <name type="scientific">Senecio virus 1</name>
    <dbReference type="NCBI Taxonomy" id="2977988"/>
    <lineage>
        <taxon>Viruses</taxon>
        <taxon>Riboviria</taxon>
        <taxon>Orthornavirae</taxon>
        <taxon>Negarnaviricota</taxon>
        <taxon>Haploviricotina</taxon>
        <taxon>Monjiviricetes</taxon>
        <taxon>Mononegavirales</taxon>
        <taxon>Rhabdoviridae</taxon>
    </lineage>
</organism>
<dbReference type="EMBL" id="BK061806">
    <property type="protein sequence ID" value="DAZ90820.1"/>
    <property type="molecule type" value="Viral_cRNA"/>
</dbReference>
<protein>
    <submittedName>
        <fullName evidence="1">Protein 3</fullName>
    </submittedName>
</protein>
<accession>A0A9N6YIY2</accession>